<proteinExistence type="predicted"/>
<protein>
    <recommendedName>
        <fullName evidence="3">Sensory transduction regulator</fullName>
    </recommendedName>
</protein>
<gene>
    <name evidence="1" type="ORF">SAMN04489718_2020</name>
</gene>
<dbReference type="AlphaFoldDB" id="A0A1H1DCR7"/>
<name>A0A1H1DCR7_9ACTN</name>
<reference evidence="2" key="1">
    <citation type="submission" date="2016-10" db="EMBL/GenBank/DDBJ databases">
        <authorList>
            <person name="Varghese N."/>
            <person name="Submissions S."/>
        </authorList>
    </citation>
    <scope>NUCLEOTIDE SEQUENCE [LARGE SCALE GENOMIC DNA]</scope>
    <source>
        <strain evidence="2">DSM 45459</strain>
    </source>
</reference>
<accession>A0A1H1DCR7</accession>
<evidence type="ECO:0008006" key="3">
    <source>
        <dbReference type="Google" id="ProtNLM"/>
    </source>
</evidence>
<organism evidence="1 2">
    <name type="scientific">Actinopolyspora saharensis</name>
    <dbReference type="NCBI Taxonomy" id="995062"/>
    <lineage>
        <taxon>Bacteria</taxon>
        <taxon>Bacillati</taxon>
        <taxon>Actinomycetota</taxon>
        <taxon>Actinomycetes</taxon>
        <taxon>Actinopolysporales</taxon>
        <taxon>Actinopolysporaceae</taxon>
        <taxon>Actinopolyspora</taxon>
    </lineage>
</organism>
<dbReference type="OrthoDB" id="4623481at2"/>
<dbReference type="EMBL" id="FNKO01000002">
    <property type="protein sequence ID" value="SDQ74291.1"/>
    <property type="molecule type" value="Genomic_DNA"/>
</dbReference>
<sequence length="155" mass="16426">MAGEVASTADLLTAAKRALETYYEVRVDDDGALTFRHSEVPCAVQAMQLADGLTVLSLTCVVAWDLPVDGEISRWAAERAGEGMFGTLGVVRTARGMDLTLRYAFPADGLTGTPLTTLLMLIVSTASQLRGELDQEFERGAAEQDRAAGDAAADS</sequence>
<evidence type="ECO:0000313" key="1">
    <source>
        <dbReference type="EMBL" id="SDQ74291.1"/>
    </source>
</evidence>
<dbReference type="RefSeq" id="WP_092523245.1">
    <property type="nucleotide sequence ID" value="NZ_FNKO01000002.1"/>
</dbReference>
<dbReference type="Proteomes" id="UP000199301">
    <property type="component" value="Unassembled WGS sequence"/>
</dbReference>
<keyword evidence="2" id="KW-1185">Reference proteome</keyword>
<dbReference type="STRING" id="995062.SAMN04489718_2020"/>
<evidence type="ECO:0000313" key="2">
    <source>
        <dbReference type="Proteomes" id="UP000199301"/>
    </source>
</evidence>